<organism evidence="1 2">
    <name type="scientific">Eubacterium cellulosolvens (strain ATCC 43171 / JCM 9499 / 6)</name>
    <name type="common">Cillobacterium cellulosolvens</name>
    <dbReference type="NCBI Taxonomy" id="633697"/>
    <lineage>
        <taxon>Bacteria</taxon>
        <taxon>Bacillati</taxon>
        <taxon>Bacillota</taxon>
        <taxon>Clostridia</taxon>
        <taxon>Eubacteriales</taxon>
        <taxon>Eubacteriaceae</taxon>
        <taxon>Eubacterium</taxon>
    </lineage>
</organism>
<dbReference type="Pfam" id="PF12611">
    <property type="entry name" value="Flagellar_put"/>
    <property type="match status" value="1"/>
</dbReference>
<evidence type="ECO:0008006" key="3">
    <source>
        <dbReference type="Google" id="ProtNLM"/>
    </source>
</evidence>
<name>I5ARW2_EUBC6</name>
<dbReference type="InterPro" id="IPR013367">
    <property type="entry name" value="Flagellar_put"/>
</dbReference>
<keyword evidence="2" id="KW-1185">Reference proteome</keyword>
<sequence length="136" mass="15062">MRFDSVTDFTAASIQQRIQKTEAASAEARTDNSFLQVLNRSVERKEQQDSELDGISFSRHAAKRLDQRGICVNESLKTDLENAVAKAREKGAKEVAVIGNQGVFIVNVTNNVVVTTMTQDDMKNRILTNIDGAVMM</sequence>
<gene>
    <name evidence="1" type="ORF">EubceDRAFT1_0696</name>
</gene>
<reference evidence="1 2" key="2">
    <citation type="submission" date="2012-02" db="EMBL/GenBank/DDBJ databases">
        <title>Improved High-Quality Draft sequence of Eubacterium cellulosolvens 6.</title>
        <authorList>
            <consortium name="US DOE Joint Genome Institute"/>
            <person name="Lucas S."/>
            <person name="Han J."/>
            <person name="Lapidus A."/>
            <person name="Cheng J.-F."/>
            <person name="Goodwin L."/>
            <person name="Pitluck S."/>
            <person name="Peters L."/>
            <person name="Mikhailova N."/>
            <person name="Gu W."/>
            <person name="Detter J.C."/>
            <person name="Han C."/>
            <person name="Tapia R."/>
            <person name="Land M."/>
            <person name="Hauser L."/>
            <person name="Kyrpides N."/>
            <person name="Ivanova N."/>
            <person name="Pagani I."/>
            <person name="Johnson E."/>
            <person name="Mukhopadhyay B."/>
            <person name="Anderson I."/>
            <person name="Woyke T."/>
        </authorList>
    </citation>
    <scope>NUCLEOTIDE SEQUENCE [LARGE SCALE GENOMIC DNA]</scope>
    <source>
        <strain evidence="1 2">6</strain>
    </source>
</reference>
<evidence type="ECO:0000313" key="2">
    <source>
        <dbReference type="Proteomes" id="UP000005753"/>
    </source>
</evidence>
<evidence type="ECO:0000313" key="1">
    <source>
        <dbReference type="EMBL" id="EIM56535.1"/>
    </source>
</evidence>
<dbReference type="AlphaFoldDB" id="I5ARW2"/>
<dbReference type="OrthoDB" id="165650at2"/>
<dbReference type="HOGENOM" id="CLU_145226_0_0_9"/>
<dbReference type="STRING" id="633697.EubceDRAFT1_0696"/>
<reference evidence="1 2" key="1">
    <citation type="submission" date="2010-08" db="EMBL/GenBank/DDBJ databases">
        <authorList>
            <consortium name="US DOE Joint Genome Institute (JGI-PGF)"/>
            <person name="Lucas S."/>
            <person name="Copeland A."/>
            <person name="Lapidus A."/>
            <person name="Cheng J.-F."/>
            <person name="Bruce D."/>
            <person name="Goodwin L."/>
            <person name="Pitluck S."/>
            <person name="Land M.L."/>
            <person name="Hauser L."/>
            <person name="Chang Y.-J."/>
            <person name="Anderson I.J."/>
            <person name="Johnson E."/>
            <person name="Mulhopadhyay B."/>
            <person name="Kyrpides N."/>
            <person name="Woyke T.J."/>
        </authorList>
    </citation>
    <scope>NUCLEOTIDE SEQUENCE [LARGE SCALE GENOMIC DNA]</scope>
    <source>
        <strain evidence="1 2">6</strain>
    </source>
</reference>
<proteinExistence type="predicted"/>
<dbReference type="EMBL" id="CM001487">
    <property type="protein sequence ID" value="EIM56535.1"/>
    <property type="molecule type" value="Genomic_DNA"/>
</dbReference>
<accession>I5ARW2</accession>
<dbReference type="Proteomes" id="UP000005753">
    <property type="component" value="Chromosome"/>
</dbReference>
<dbReference type="eggNOG" id="ENOG5032Y5R">
    <property type="taxonomic scope" value="Bacteria"/>
</dbReference>
<protein>
    <recommendedName>
        <fullName evidence="3">Flagellar operon protein</fullName>
    </recommendedName>
</protein>